<feature type="domain" description="Major facilitator superfamily (MFS) profile" evidence="8">
    <location>
        <begin position="169"/>
        <end position="391"/>
    </location>
</feature>
<evidence type="ECO:0000256" key="3">
    <source>
        <dbReference type="ARBA" id="ARBA00022475"/>
    </source>
</evidence>
<dbReference type="eggNOG" id="COG2814">
    <property type="taxonomic scope" value="Bacteria"/>
</dbReference>
<feature type="transmembrane region" description="Helical" evidence="7">
    <location>
        <begin position="7"/>
        <end position="28"/>
    </location>
</feature>
<protein>
    <submittedName>
        <fullName evidence="9">Major facilitator superfamily MFS_1</fullName>
    </submittedName>
</protein>
<keyword evidence="3" id="KW-1003">Cell membrane</keyword>
<proteinExistence type="predicted"/>
<feature type="transmembrane region" description="Helical" evidence="7">
    <location>
        <begin position="160"/>
        <end position="179"/>
    </location>
</feature>
<feature type="transmembrane region" description="Helical" evidence="7">
    <location>
        <begin position="71"/>
        <end position="90"/>
    </location>
</feature>
<dbReference type="AlphaFoldDB" id="E3D072"/>
<dbReference type="InterPro" id="IPR050171">
    <property type="entry name" value="MFS_Transporters"/>
</dbReference>
<dbReference type="PaxDb" id="584708-Apau_2338"/>
<feature type="transmembrane region" description="Helical" evidence="7">
    <location>
        <begin position="233"/>
        <end position="252"/>
    </location>
</feature>
<dbReference type="SUPFAM" id="SSF103473">
    <property type="entry name" value="MFS general substrate transporter"/>
    <property type="match status" value="1"/>
</dbReference>
<evidence type="ECO:0000256" key="4">
    <source>
        <dbReference type="ARBA" id="ARBA00022692"/>
    </source>
</evidence>
<feature type="transmembrane region" description="Helical" evidence="7">
    <location>
        <begin position="129"/>
        <end position="148"/>
    </location>
</feature>
<dbReference type="InterPro" id="IPR036259">
    <property type="entry name" value="MFS_trans_sf"/>
</dbReference>
<dbReference type="STRING" id="584708.Apau_2338"/>
<dbReference type="OrthoDB" id="3454at2"/>
<dbReference type="RefSeq" id="WP_006301990.1">
    <property type="nucleotide sequence ID" value="NZ_CM001022.1"/>
</dbReference>
<name>E3D072_9BACT</name>
<sequence length="391" mass="41639">MSHGKQLLRLFLAVYAVHCFSNLYFLFGPFYEGRGATPQAAGWFLSIFYVATTLCRPLGSFALERLGVRKTLVGAAILCAAGSAGIALFLNSPPLLLAFRALTGIGFSAFVVGAMAFQSLVIPPEVRGASFALVTTGSMAPLATIVPLSDWLIQTGHPYLYLWSAPLLGTLCIVLGYLVEAPDRAPAPKPVWGSYRDLMRLPGFPVLAFSSLFLALCDATTICVASLARERGVLVSSFMVANAVAAVLVRTVGFRFMDRFPRTLLAAPAFGTMAAALLGMSFSSTNGAFLVWGLLFGLGIGVGFPTYLSLIGDLAPERLHPKGTAAVLLSIDVGWTLTPLLFGYLSPGLGVSGTFRFFAVAGGAAALLAHRFLWLPLYRRNRKAACLLPED</sequence>
<feature type="transmembrane region" description="Helical" evidence="7">
    <location>
        <begin position="40"/>
        <end position="59"/>
    </location>
</feature>
<dbReference type="InterPro" id="IPR011701">
    <property type="entry name" value="MFS"/>
</dbReference>
<evidence type="ECO:0000256" key="6">
    <source>
        <dbReference type="ARBA" id="ARBA00023136"/>
    </source>
</evidence>
<accession>E3D072</accession>
<evidence type="ECO:0000259" key="8">
    <source>
        <dbReference type="PROSITE" id="PS50850"/>
    </source>
</evidence>
<dbReference type="PROSITE" id="PS50850">
    <property type="entry name" value="MFS"/>
    <property type="match status" value="1"/>
</dbReference>
<gene>
    <name evidence="9" type="ORF">Apau_2338</name>
</gene>
<comment type="subcellular location">
    <subcellularLocation>
        <location evidence="1">Cell membrane</location>
        <topology evidence="1">Multi-pass membrane protein</topology>
    </subcellularLocation>
</comment>
<keyword evidence="2" id="KW-0813">Transport</keyword>
<dbReference type="PANTHER" id="PTHR23517:SF13">
    <property type="entry name" value="MAJOR FACILITATOR SUPERFAMILY MFS_1"/>
    <property type="match status" value="1"/>
</dbReference>
<reference evidence="9 10" key="1">
    <citation type="journal article" date="2010" name="Stand. Genomic Sci.">
        <title>Non-contiguous finished genome sequence of Aminomonas paucivorans type strain (GLU-3).</title>
        <authorList>
            <person name="Pitluck S."/>
            <person name="Yasawong M."/>
            <person name="Held B."/>
            <person name="Lapidus A."/>
            <person name="Nolan M."/>
            <person name="Copeland A."/>
            <person name="Lucas S."/>
            <person name="Del Rio T.G."/>
            <person name="Tice H."/>
            <person name="Cheng J.F."/>
            <person name="Chertkov O."/>
            <person name="Goodwin L."/>
            <person name="Tapia R."/>
            <person name="Han C."/>
            <person name="Liolios K."/>
            <person name="Ivanova N."/>
            <person name="Mavromatis K."/>
            <person name="Ovchinnikova G."/>
            <person name="Pati A."/>
            <person name="Chen A."/>
            <person name="Palaniappan K."/>
            <person name="Land M."/>
            <person name="Hauser L."/>
            <person name="Chang Y.J."/>
            <person name="Jeffries C.D."/>
            <person name="Pukall R."/>
            <person name="Spring S."/>
            <person name="Rohde M."/>
            <person name="Sikorski J."/>
            <person name="Goker M."/>
            <person name="Woyke T."/>
            <person name="Bristow J."/>
            <person name="Eisen J.A."/>
            <person name="Markowitz V."/>
            <person name="Hugenholtz P."/>
            <person name="Kyrpides N.C."/>
            <person name="Klenk H.P."/>
        </authorList>
    </citation>
    <scope>NUCLEOTIDE SEQUENCE [LARGE SCALE GENOMIC DNA]</scope>
    <source>
        <strain evidence="9 10">DSM 12260</strain>
    </source>
</reference>
<keyword evidence="10" id="KW-1185">Reference proteome</keyword>
<feature type="transmembrane region" description="Helical" evidence="7">
    <location>
        <begin position="289"/>
        <end position="311"/>
    </location>
</feature>
<feature type="transmembrane region" description="Helical" evidence="7">
    <location>
        <begin position="264"/>
        <end position="283"/>
    </location>
</feature>
<dbReference type="GO" id="GO:0022857">
    <property type="term" value="F:transmembrane transporter activity"/>
    <property type="evidence" value="ECO:0007669"/>
    <property type="project" value="InterPro"/>
</dbReference>
<dbReference type="EMBL" id="CM001022">
    <property type="protein sequence ID" value="EFQ24745.1"/>
    <property type="molecule type" value="Genomic_DNA"/>
</dbReference>
<feature type="transmembrane region" description="Helical" evidence="7">
    <location>
        <begin position="206"/>
        <end position="227"/>
    </location>
</feature>
<organism evidence="9 10">
    <name type="scientific">Aminomonas paucivorans DSM 12260</name>
    <dbReference type="NCBI Taxonomy" id="584708"/>
    <lineage>
        <taxon>Bacteria</taxon>
        <taxon>Thermotogati</taxon>
        <taxon>Synergistota</taxon>
        <taxon>Synergistia</taxon>
        <taxon>Synergistales</taxon>
        <taxon>Synergistaceae</taxon>
        <taxon>Aminomonas</taxon>
    </lineage>
</organism>
<evidence type="ECO:0000256" key="2">
    <source>
        <dbReference type="ARBA" id="ARBA00022448"/>
    </source>
</evidence>
<evidence type="ECO:0000313" key="9">
    <source>
        <dbReference type="EMBL" id="EFQ24745.1"/>
    </source>
</evidence>
<dbReference type="Proteomes" id="UP000005096">
    <property type="component" value="Chromosome"/>
</dbReference>
<keyword evidence="6 7" id="KW-0472">Membrane</keyword>
<evidence type="ECO:0000256" key="1">
    <source>
        <dbReference type="ARBA" id="ARBA00004651"/>
    </source>
</evidence>
<dbReference type="InterPro" id="IPR020846">
    <property type="entry name" value="MFS_dom"/>
</dbReference>
<evidence type="ECO:0000313" key="10">
    <source>
        <dbReference type="Proteomes" id="UP000005096"/>
    </source>
</evidence>
<evidence type="ECO:0000256" key="7">
    <source>
        <dbReference type="SAM" id="Phobius"/>
    </source>
</evidence>
<keyword evidence="5 7" id="KW-1133">Transmembrane helix</keyword>
<dbReference type="Gene3D" id="1.20.1250.20">
    <property type="entry name" value="MFS general substrate transporter like domains"/>
    <property type="match status" value="2"/>
</dbReference>
<dbReference type="HOGENOM" id="CLU_059146_0_0_0"/>
<feature type="transmembrane region" description="Helical" evidence="7">
    <location>
        <begin position="96"/>
        <end position="117"/>
    </location>
</feature>
<dbReference type="Pfam" id="PF07690">
    <property type="entry name" value="MFS_1"/>
    <property type="match status" value="1"/>
</dbReference>
<feature type="transmembrane region" description="Helical" evidence="7">
    <location>
        <begin position="323"/>
        <end position="345"/>
    </location>
</feature>
<feature type="transmembrane region" description="Helical" evidence="7">
    <location>
        <begin position="357"/>
        <end position="374"/>
    </location>
</feature>
<keyword evidence="4 7" id="KW-0812">Transmembrane</keyword>
<dbReference type="PANTHER" id="PTHR23517">
    <property type="entry name" value="RESISTANCE PROTEIN MDTM, PUTATIVE-RELATED-RELATED"/>
    <property type="match status" value="1"/>
</dbReference>
<dbReference type="GO" id="GO:0005886">
    <property type="term" value="C:plasma membrane"/>
    <property type="evidence" value="ECO:0007669"/>
    <property type="project" value="UniProtKB-SubCell"/>
</dbReference>
<evidence type="ECO:0000256" key="5">
    <source>
        <dbReference type="ARBA" id="ARBA00022989"/>
    </source>
</evidence>